<evidence type="ECO:0000256" key="1">
    <source>
        <dbReference type="SAM" id="MobiDB-lite"/>
    </source>
</evidence>
<name>A0AAU8ENF7_9MICC</name>
<evidence type="ECO:0000313" key="2">
    <source>
        <dbReference type="EMBL" id="XCH11106.1"/>
    </source>
</evidence>
<organism evidence="2">
    <name type="scientific">Arthrobacter sp. K5</name>
    <dbReference type="NCBI Taxonomy" id="2839623"/>
    <lineage>
        <taxon>Bacteria</taxon>
        <taxon>Bacillati</taxon>
        <taxon>Actinomycetota</taxon>
        <taxon>Actinomycetes</taxon>
        <taxon>Micrococcales</taxon>
        <taxon>Micrococcaceae</taxon>
        <taxon>Arthrobacter</taxon>
    </lineage>
</organism>
<feature type="compositionally biased region" description="Low complexity" evidence="1">
    <location>
        <begin position="21"/>
        <end position="30"/>
    </location>
</feature>
<dbReference type="RefSeq" id="WP_353711554.1">
    <property type="nucleotide sequence ID" value="NZ_CP159279.1"/>
</dbReference>
<accession>A0AAU8ENF7</accession>
<sequence>MTENQWPQDEDLTTPPATQNSGYGASTTGYGATGAGTTGYGTPGYQDDASSKKDVAKEEAANVAGEAKGAARNVAETAKAEAANVASEAKNSARDLLHQAKSDLTSQAGTQQAKAAEGIRSISSQLRTMADAPDQQGVAADLIRQAADRSASVASWLDNRDPGSLLDEVKSFARQRPGTFLLLAAGAGLVAGRLGRSLQAGAPETRTAGYGSDTIPPYPVQPPVTEGSMDAGVGAPLYDRAELGEPAYTQPAYGETTYGEQPTGQPAYGEPAYGEPATGQPAYGEPAYGEPTPGEPGYGEPRRRDTDDTEGGGRPL</sequence>
<feature type="compositionally biased region" description="Low complexity" evidence="1">
    <location>
        <begin position="283"/>
        <end position="292"/>
    </location>
</feature>
<feature type="region of interest" description="Disordered" evidence="1">
    <location>
        <begin position="238"/>
        <end position="316"/>
    </location>
</feature>
<dbReference type="EMBL" id="CP159279">
    <property type="protein sequence ID" value="XCH11106.1"/>
    <property type="molecule type" value="Genomic_DNA"/>
</dbReference>
<reference evidence="2" key="1">
    <citation type="submission" date="2024-06" db="EMBL/GenBank/DDBJ databases">
        <title>Biodegradation of dimethachlon by Arthrobacter sp. K5: mechanistic insights and ecological implications.</title>
        <authorList>
            <person name="Hu S."/>
            <person name="Lu P."/>
        </authorList>
    </citation>
    <scope>NUCLEOTIDE SEQUENCE</scope>
    <source>
        <strain evidence="2">K5</strain>
    </source>
</reference>
<feature type="compositionally biased region" description="Gly residues" evidence="1">
    <location>
        <begin position="31"/>
        <end position="42"/>
    </location>
</feature>
<proteinExistence type="predicted"/>
<dbReference type="AlphaFoldDB" id="A0AAU8ENF7"/>
<feature type="region of interest" description="Disordered" evidence="1">
    <location>
        <begin position="1"/>
        <end position="57"/>
    </location>
</feature>
<gene>
    <name evidence="2" type="ORF">ABRP34_20270</name>
</gene>
<protein>
    <submittedName>
        <fullName evidence="2">Uncharacterized protein</fullName>
    </submittedName>
</protein>